<keyword evidence="3" id="KW-1185">Reference proteome</keyword>
<organism evidence="2 3">
    <name type="scientific">Eiseniibacteriota bacterium</name>
    <dbReference type="NCBI Taxonomy" id="2212470"/>
    <lineage>
        <taxon>Bacteria</taxon>
        <taxon>Candidatus Eiseniibacteriota</taxon>
    </lineage>
</organism>
<dbReference type="EMBL" id="JBHPKH010000155">
    <property type="protein sequence ID" value="MFC1573420.1"/>
    <property type="molecule type" value="Genomic_DNA"/>
</dbReference>
<dbReference type="PROSITE" id="PS51257">
    <property type="entry name" value="PROKAR_LIPOPROTEIN"/>
    <property type="match status" value="1"/>
</dbReference>
<feature type="region of interest" description="Disordered" evidence="1">
    <location>
        <begin position="49"/>
        <end position="74"/>
    </location>
</feature>
<accession>A0ABV6YM61</accession>
<dbReference type="Proteomes" id="UP001593833">
    <property type="component" value="Unassembled WGS sequence"/>
</dbReference>
<evidence type="ECO:0000256" key="1">
    <source>
        <dbReference type="SAM" id="MobiDB-lite"/>
    </source>
</evidence>
<reference evidence="2 3" key="1">
    <citation type="submission" date="2024-09" db="EMBL/GenBank/DDBJ databases">
        <authorList>
            <person name="D'Angelo T."/>
        </authorList>
    </citation>
    <scope>NUCLEOTIDE SEQUENCE [LARGE SCALE GENOMIC DNA]</scope>
    <source>
        <strain evidence="2">SAG AM-320-E07</strain>
    </source>
</reference>
<feature type="compositionally biased region" description="Polar residues" evidence="1">
    <location>
        <begin position="55"/>
        <end position="69"/>
    </location>
</feature>
<name>A0ABV6YM61_UNCEI</name>
<sequence length="137" mass="14935">MERVSDILYMVLGLVLLAPISVGIGCSSSAECEVIYDGDSDLCMVLLNPPEETGKSNQEGTMQRSTSMSREPGGPLIKVATYTVTLTRTFEESGNVYTITGDIHMDKQDDSAKITEYDLTVTGGVYGDSPRHYIKEK</sequence>
<comment type="caution">
    <text evidence="2">The sequence shown here is derived from an EMBL/GenBank/DDBJ whole genome shotgun (WGS) entry which is preliminary data.</text>
</comment>
<evidence type="ECO:0000313" key="2">
    <source>
        <dbReference type="EMBL" id="MFC1573420.1"/>
    </source>
</evidence>
<gene>
    <name evidence="2" type="ORF">ACFL6M_07465</name>
</gene>
<protein>
    <submittedName>
        <fullName evidence="2">Uncharacterized protein</fullName>
    </submittedName>
</protein>
<proteinExistence type="predicted"/>
<evidence type="ECO:0000313" key="3">
    <source>
        <dbReference type="Proteomes" id="UP001593833"/>
    </source>
</evidence>